<evidence type="ECO:0000313" key="1">
    <source>
        <dbReference type="EMBL" id="KAJ0040360.1"/>
    </source>
</evidence>
<comment type="caution">
    <text evidence="1">The sequence shown here is derived from an EMBL/GenBank/DDBJ whole genome shotgun (WGS) entry which is preliminary data.</text>
</comment>
<organism evidence="1 2">
    <name type="scientific">Pistacia integerrima</name>
    <dbReference type="NCBI Taxonomy" id="434235"/>
    <lineage>
        <taxon>Eukaryota</taxon>
        <taxon>Viridiplantae</taxon>
        <taxon>Streptophyta</taxon>
        <taxon>Embryophyta</taxon>
        <taxon>Tracheophyta</taxon>
        <taxon>Spermatophyta</taxon>
        <taxon>Magnoliopsida</taxon>
        <taxon>eudicotyledons</taxon>
        <taxon>Gunneridae</taxon>
        <taxon>Pentapetalae</taxon>
        <taxon>rosids</taxon>
        <taxon>malvids</taxon>
        <taxon>Sapindales</taxon>
        <taxon>Anacardiaceae</taxon>
        <taxon>Pistacia</taxon>
    </lineage>
</organism>
<reference evidence="2" key="1">
    <citation type="journal article" date="2023" name="G3 (Bethesda)">
        <title>Genome assembly and association tests identify interacting loci associated with vigor, precocity, and sex in interspecific pistachio rootstocks.</title>
        <authorList>
            <person name="Palmer W."/>
            <person name="Jacygrad E."/>
            <person name="Sagayaradj S."/>
            <person name="Cavanaugh K."/>
            <person name="Han R."/>
            <person name="Bertier L."/>
            <person name="Beede B."/>
            <person name="Kafkas S."/>
            <person name="Golino D."/>
            <person name="Preece J."/>
            <person name="Michelmore R."/>
        </authorList>
    </citation>
    <scope>NUCLEOTIDE SEQUENCE [LARGE SCALE GENOMIC DNA]</scope>
</reference>
<name>A0ACC0YRN8_9ROSI</name>
<keyword evidence="2" id="KW-1185">Reference proteome</keyword>
<gene>
    <name evidence="1" type="ORF">Pint_28491</name>
</gene>
<proteinExistence type="predicted"/>
<sequence>MSLLRQALQDLGTLLLPEIVTIADIGCSSGPDTTLFAITEITSAISERCRELGRATPEFLVYLNDLHAIDFNRVFKCLPDFNKKMQEQHGPIYICGVPGSFYGRIFPTQSLHFVHCSSSLHWLSQVPPEFCDKVNPLINKGKIFISKTSPPSVIDAYKYQFERDFSSFLKSRSKEVVSGGRMVFSLKARRTDDPTPDESCLLWDYLGEAFQDLVAECCNTGLIEEKKFDTYNTPYYEPYTEDVKAEIKKEGSFILDHLKITAIPWDGANGGNKYDRTKTAEIMGKMIRAFNESVIHSHFGSEIMDRLFQRFTEIVAADTKEVEHIGALFSLIRKSH</sequence>
<protein>
    <submittedName>
        <fullName evidence="1">Uncharacterized protein</fullName>
    </submittedName>
</protein>
<dbReference type="EMBL" id="CM047740">
    <property type="protein sequence ID" value="KAJ0040360.1"/>
    <property type="molecule type" value="Genomic_DNA"/>
</dbReference>
<dbReference type="Proteomes" id="UP001163603">
    <property type="component" value="Chromosome 5"/>
</dbReference>
<accession>A0ACC0YRN8</accession>
<evidence type="ECO:0000313" key="2">
    <source>
        <dbReference type="Proteomes" id="UP001163603"/>
    </source>
</evidence>